<evidence type="ECO:0000313" key="3">
    <source>
        <dbReference type="Proteomes" id="UP001629113"/>
    </source>
</evidence>
<protein>
    <submittedName>
        <fullName evidence="2">Uncharacterized protein</fullName>
    </submittedName>
</protein>
<feature type="compositionally biased region" description="Basic and acidic residues" evidence="1">
    <location>
        <begin position="660"/>
        <end position="671"/>
    </location>
</feature>
<keyword evidence="3" id="KW-1185">Reference proteome</keyword>
<feature type="compositionally biased region" description="Low complexity" evidence="1">
    <location>
        <begin position="157"/>
        <end position="171"/>
    </location>
</feature>
<feature type="compositionally biased region" description="Polar residues" evidence="1">
    <location>
        <begin position="144"/>
        <end position="156"/>
    </location>
</feature>
<reference evidence="2 3" key="1">
    <citation type="submission" date="2024-06" db="EMBL/GenBank/DDBJ databases">
        <title>Complete genome of Phlyctema vagabunda strain 19-DSS-EL-015.</title>
        <authorList>
            <person name="Fiorenzani C."/>
        </authorList>
    </citation>
    <scope>NUCLEOTIDE SEQUENCE [LARGE SCALE GENOMIC DNA]</scope>
    <source>
        <strain evidence="2 3">19-DSS-EL-015</strain>
    </source>
</reference>
<feature type="compositionally biased region" description="Basic and acidic residues" evidence="1">
    <location>
        <begin position="601"/>
        <end position="611"/>
    </location>
</feature>
<feature type="region of interest" description="Disordered" evidence="1">
    <location>
        <begin position="974"/>
        <end position="1011"/>
    </location>
</feature>
<feature type="compositionally biased region" description="Acidic residues" evidence="1">
    <location>
        <begin position="612"/>
        <end position="624"/>
    </location>
</feature>
<feature type="compositionally biased region" description="Low complexity" evidence="1">
    <location>
        <begin position="417"/>
        <end position="433"/>
    </location>
</feature>
<dbReference type="EMBL" id="JBFCZG010000001">
    <property type="protein sequence ID" value="KAL3426608.1"/>
    <property type="molecule type" value="Genomic_DNA"/>
</dbReference>
<sequence>MAANQQQHAEDMGLLTASPEPEKEQQQNADDPGLLIASPKPEKEQRKTAEHPGLPTKPIESTAPTVPEKEHEQQNADDPCLITASPEPEKDKLQPQNADDPGLLTASLEPEKDQQPQNADDPGLPAVPSEEPKEEQEQQDLECNETSLSSVFSVDNQPQTQTQTETQIQTQDSPFHPPPRVAPEALESPAEKNIPPQGITEEAQHAEAAVPPTLRQEEHTLIPSIFSNAKIAEGENPDETPVLERSSSNNIVAKSQLPEQYPKESEPQPEPEPRSTTTSFSSIFSNRPSPALSSFSTFTGILPDETEKAEPGANETLPKPSSFSSLFANRKPASESQPQPRPQTPPPPLLSNQSRHEENLGLSIPSIFGAPIQEEEEESLFVSDYENDDNKVPDHSDLDLILEQSQDRDQDQDQGQDIDLSHHASGATAASTSNPLGLAGIAEPDDFESALDSNLYPEAVDEEEEEEHDEAEIPKPSATDLFFAAKEKKRKASTSKPSIRDLGVIINSRIRPRIQKSTIGLSGAWQDQDESGNYEPDSEDEDHDNRRARRGKTKKGKRKRVSKGKGKEVEVLSKERVEETPSIPSTPPSPIRTSLVEDEGIGDKEGEGKKEEEEEEEEKEEEEPSLPPSLSTSPGPVSTAKKTKKKPQKPRMEFYSQQLKRKEKERRERTAARAIARAQKKRELERSRAGSPSSYGLYVDKKTKKQVALHAKISQKPSPPPSLLAGHTLSGKPVRIVTTCFCYPLTFNWIPTSSSTSRDEKCDWCESAFFGLCGYGETIVSLAPHLDRETNTWIEEELENGHSETGKRPSNMCVACTTDRVRILSCARHVVEPLPQLSPKTFDVKALYESVAAFADGDLERGKLANSTRWCSVCPSPAFFACTAPQLYTSTGELAHDATRDYGCSLLLCEACADLMRKTQYCYRGPRSIIDRVVAGARDSLSGTYEEPGMRADASFLLDDGELCRFITGGKVEAEVKDDQPKDTSGLPGDSAENPMEIDDDPYEIDDNWEA</sequence>
<feature type="compositionally biased region" description="Acidic residues" evidence="1">
    <location>
        <begin position="132"/>
        <end position="143"/>
    </location>
</feature>
<feature type="compositionally biased region" description="Basic and acidic residues" evidence="1">
    <location>
        <begin position="565"/>
        <end position="579"/>
    </location>
</feature>
<feature type="compositionally biased region" description="Acidic residues" evidence="1">
    <location>
        <begin position="527"/>
        <end position="542"/>
    </location>
</feature>
<feature type="compositionally biased region" description="Low complexity" evidence="1">
    <location>
        <begin position="274"/>
        <end position="285"/>
    </location>
</feature>
<feature type="compositionally biased region" description="Basic residues" evidence="1">
    <location>
        <begin position="546"/>
        <end position="564"/>
    </location>
</feature>
<feature type="region of interest" description="Disordered" evidence="1">
    <location>
        <begin position="1"/>
        <end position="480"/>
    </location>
</feature>
<name>A0ABR4PTT2_9HELO</name>
<feature type="compositionally biased region" description="Acidic residues" evidence="1">
    <location>
        <begin position="996"/>
        <end position="1011"/>
    </location>
</feature>
<feature type="region of interest" description="Disordered" evidence="1">
    <location>
        <begin position="511"/>
        <end position="696"/>
    </location>
</feature>
<organism evidence="2 3">
    <name type="scientific">Phlyctema vagabunda</name>
    <dbReference type="NCBI Taxonomy" id="108571"/>
    <lineage>
        <taxon>Eukaryota</taxon>
        <taxon>Fungi</taxon>
        <taxon>Dikarya</taxon>
        <taxon>Ascomycota</taxon>
        <taxon>Pezizomycotina</taxon>
        <taxon>Leotiomycetes</taxon>
        <taxon>Helotiales</taxon>
        <taxon>Dermateaceae</taxon>
        <taxon>Phlyctema</taxon>
    </lineage>
</organism>
<feature type="compositionally biased region" description="Basic and acidic residues" evidence="1">
    <location>
        <begin position="388"/>
        <end position="398"/>
    </location>
</feature>
<feature type="compositionally biased region" description="Basic and acidic residues" evidence="1">
    <location>
        <begin position="40"/>
        <end position="50"/>
    </location>
</feature>
<dbReference type="Proteomes" id="UP001629113">
    <property type="component" value="Unassembled WGS sequence"/>
</dbReference>
<accession>A0ABR4PTT2</accession>
<feature type="compositionally biased region" description="Low complexity" evidence="1">
    <location>
        <begin position="628"/>
        <end position="639"/>
    </location>
</feature>
<comment type="caution">
    <text evidence="2">The sequence shown here is derived from an EMBL/GenBank/DDBJ whole genome shotgun (WGS) entry which is preliminary data.</text>
</comment>
<feature type="compositionally biased region" description="Pro residues" evidence="1">
    <location>
        <begin position="339"/>
        <end position="349"/>
    </location>
</feature>
<proteinExistence type="predicted"/>
<feature type="compositionally biased region" description="Polar residues" evidence="1">
    <location>
        <begin position="286"/>
        <end position="299"/>
    </location>
</feature>
<feature type="compositionally biased region" description="Acidic residues" evidence="1">
    <location>
        <begin position="459"/>
        <end position="470"/>
    </location>
</feature>
<evidence type="ECO:0000256" key="1">
    <source>
        <dbReference type="SAM" id="MobiDB-lite"/>
    </source>
</evidence>
<gene>
    <name evidence="2" type="ORF">PVAG01_00117</name>
</gene>
<evidence type="ECO:0000313" key="2">
    <source>
        <dbReference type="EMBL" id="KAL3426608.1"/>
    </source>
</evidence>